<dbReference type="RefSeq" id="WP_203652755.1">
    <property type="nucleotide sequence ID" value="NZ_BONR01000001.1"/>
</dbReference>
<dbReference type="EMBL" id="BONR01000001">
    <property type="protein sequence ID" value="GIG53270.1"/>
    <property type="molecule type" value="Genomic_DNA"/>
</dbReference>
<dbReference type="InterPro" id="IPR013546">
    <property type="entry name" value="PII_UdlTrfase/GS_AdlTrfase"/>
</dbReference>
<keyword evidence="5" id="KW-0511">Multifunctional enzyme</keyword>
<name>A0A919Q3M2_9MICO</name>
<dbReference type="Pfam" id="PF01966">
    <property type="entry name" value="HD"/>
    <property type="match status" value="1"/>
</dbReference>
<dbReference type="GO" id="GO:0016787">
    <property type="term" value="F:hydrolase activity"/>
    <property type="evidence" value="ECO:0007669"/>
    <property type="project" value="UniProtKB-KW"/>
</dbReference>
<evidence type="ECO:0000259" key="7">
    <source>
        <dbReference type="PROSITE" id="PS51831"/>
    </source>
</evidence>
<dbReference type="InterPro" id="IPR043519">
    <property type="entry name" value="NT_sf"/>
</dbReference>
<proteinExistence type="predicted"/>
<evidence type="ECO:0000256" key="1">
    <source>
        <dbReference type="ARBA" id="ARBA00022679"/>
    </source>
</evidence>
<evidence type="ECO:0000313" key="9">
    <source>
        <dbReference type="Proteomes" id="UP000652354"/>
    </source>
</evidence>
<evidence type="ECO:0000256" key="2">
    <source>
        <dbReference type="ARBA" id="ARBA00022695"/>
    </source>
</evidence>
<dbReference type="InterPro" id="IPR002934">
    <property type="entry name" value="Polymerase_NTP_transf_dom"/>
</dbReference>
<evidence type="ECO:0000256" key="6">
    <source>
        <dbReference type="SAM" id="MobiDB-lite"/>
    </source>
</evidence>
<dbReference type="PANTHER" id="PTHR47320">
    <property type="entry name" value="BIFUNCTIONAL URIDYLYLTRANSFERASE/URIDYLYL-REMOVING ENZYME"/>
    <property type="match status" value="1"/>
</dbReference>
<keyword evidence="3" id="KW-0378">Hydrolase</keyword>
<evidence type="ECO:0000313" key="8">
    <source>
        <dbReference type="EMBL" id="GIG53270.1"/>
    </source>
</evidence>
<feature type="compositionally biased region" description="Basic and acidic residues" evidence="6">
    <location>
        <begin position="10"/>
        <end position="23"/>
    </location>
</feature>
<dbReference type="Gene3D" id="1.10.3090.10">
    <property type="entry name" value="cca-adding enzyme, domain 2"/>
    <property type="match status" value="1"/>
</dbReference>
<evidence type="ECO:0000256" key="3">
    <source>
        <dbReference type="ARBA" id="ARBA00022801"/>
    </source>
</evidence>
<dbReference type="SUPFAM" id="SSF109604">
    <property type="entry name" value="HD-domain/PDEase-like"/>
    <property type="match status" value="1"/>
</dbReference>
<feature type="region of interest" description="Disordered" evidence="6">
    <location>
        <begin position="1"/>
        <end position="23"/>
    </location>
</feature>
<dbReference type="PROSITE" id="PS51831">
    <property type="entry name" value="HD"/>
    <property type="match status" value="1"/>
</dbReference>
<evidence type="ECO:0000256" key="4">
    <source>
        <dbReference type="ARBA" id="ARBA00022842"/>
    </source>
</evidence>
<organism evidence="8 9">
    <name type="scientific">Demequina activiva</name>
    <dbReference type="NCBI Taxonomy" id="1582364"/>
    <lineage>
        <taxon>Bacteria</taxon>
        <taxon>Bacillati</taxon>
        <taxon>Actinomycetota</taxon>
        <taxon>Actinomycetes</taxon>
        <taxon>Micrococcales</taxon>
        <taxon>Demequinaceae</taxon>
        <taxon>Demequina</taxon>
    </lineage>
</organism>
<dbReference type="InterPro" id="IPR006674">
    <property type="entry name" value="HD_domain"/>
</dbReference>
<keyword evidence="1" id="KW-0808">Transferase</keyword>
<dbReference type="SUPFAM" id="SSF81301">
    <property type="entry name" value="Nucleotidyltransferase"/>
    <property type="match status" value="1"/>
</dbReference>
<dbReference type="GO" id="GO:0008773">
    <property type="term" value="F:[protein-PII] uridylyltransferase activity"/>
    <property type="evidence" value="ECO:0007669"/>
    <property type="project" value="InterPro"/>
</dbReference>
<comment type="caution">
    <text evidence="8">The sequence shown here is derived from an EMBL/GenBank/DDBJ whole genome shotgun (WGS) entry which is preliminary data.</text>
</comment>
<keyword evidence="2" id="KW-0548">Nucleotidyltransferase</keyword>
<dbReference type="Pfam" id="PF08335">
    <property type="entry name" value="GlnD_UR_UTase"/>
    <property type="match status" value="1"/>
</dbReference>
<gene>
    <name evidence="8" type="ORF">Dac01nite_00220</name>
</gene>
<dbReference type="Proteomes" id="UP000652354">
    <property type="component" value="Unassembled WGS sequence"/>
</dbReference>
<keyword evidence="9" id="KW-1185">Reference proteome</keyword>
<accession>A0A919Q3M2</accession>
<dbReference type="Pfam" id="PF01909">
    <property type="entry name" value="NTP_transf_2"/>
    <property type="match status" value="1"/>
</dbReference>
<feature type="domain" description="HD" evidence="7">
    <location>
        <begin position="443"/>
        <end position="545"/>
    </location>
</feature>
<dbReference type="PANTHER" id="PTHR47320:SF1">
    <property type="entry name" value="BIFUNCTIONAL URIDYLYLTRANSFERASE_URIDYLYL-REMOVING ENZYME"/>
    <property type="match status" value="1"/>
</dbReference>
<evidence type="ECO:0000256" key="5">
    <source>
        <dbReference type="ARBA" id="ARBA00023268"/>
    </source>
</evidence>
<dbReference type="Gene3D" id="3.30.460.10">
    <property type="entry name" value="Beta Polymerase, domain 2"/>
    <property type="match status" value="1"/>
</dbReference>
<protein>
    <recommendedName>
        <fullName evidence="7">HD domain-containing protein</fullName>
    </recommendedName>
</protein>
<sequence length="591" mass="64326">MTGPKGAVPDGHHAEVPHPLGVRDLKRERAELATRLTQEGTSGPERRRQITKLILARLAEHWNASQPLAEGVALGAVGSVGRGDAGPASDLDLVLIHDGRTNSSQQVADLAQRLWYPIWDAGLELDYSMRSITECRQVASKDLAAAAGLLDLHPVAGDAALTQQARAAIYQDWRGAARKRLPELLSASRARSERHGELAYLIEPHLKEARGGLRDHMSLSALSATWLTDRPHGSVDDAGDHLKDVRDAIHLVTGRPVNVLGRHIADEVAELMGYDHADDLLASLAEAGRTVAYALDTTERGARRSLERSGIGSRAWRARRRGTAPRHVDVAPGLIDVDGELALASDGRPEEDPLLPLRAAATAATTGLTFTPNLLLALQRTPDLPEPWPAAARQHLRDLLRGSQHLIHVWEAVDLHGLAVRWVPEWEGVRNRPQRSPVHRFTVDRHMLEAVVLAGKHRRHVPDGDLLLLTAWLHDIGKRPGATDHSRDGAALIPRIGERLGLSEATTADVTVLVREHLTLAGLATTEDPADPATAAALLDAVDHRQDLLETLRALTEADARAAGPKAWTTWRASLIDTLMASARQQLRERP</sequence>
<dbReference type="InterPro" id="IPR010043">
    <property type="entry name" value="UTase/UR"/>
</dbReference>
<reference evidence="8" key="1">
    <citation type="submission" date="2021-01" db="EMBL/GenBank/DDBJ databases">
        <title>Whole genome shotgun sequence of Demequina activiva NBRC 110675.</title>
        <authorList>
            <person name="Komaki H."/>
            <person name="Tamura T."/>
        </authorList>
    </citation>
    <scope>NUCLEOTIDE SEQUENCE</scope>
    <source>
        <strain evidence="8">NBRC 110675</strain>
    </source>
</reference>
<keyword evidence="4" id="KW-0460">Magnesium</keyword>
<dbReference type="AlphaFoldDB" id="A0A919Q3M2"/>